<dbReference type="FunFam" id="1.25.40.10:FF:000031">
    <property type="entry name" value="Pentatricopeptide repeat-containing protein mitochondrial"/>
    <property type="match status" value="1"/>
</dbReference>
<dbReference type="Pfam" id="PF01535">
    <property type="entry name" value="PPR"/>
    <property type="match status" value="1"/>
</dbReference>
<dbReference type="InterPro" id="IPR046960">
    <property type="entry name" value="PPR_At4g14850-like_plant"/>
</dbReference>
<evidence type="ECO:0000256" key="2">
    <source>
        <dbReference type="PROSITE-ProRule" id="PRU00708"/>
    </source>
</evidence>
<feature type="repeat" description="PPR" evidence="2">
    <location>
        <begin position="76"/>
        <end position="110"/>
    </location>
</feature>
<dbReference type="Gene3D" id="1.25.40.10">
    <property type="entry name" value="Tetratricopeptide repeat domain"/>
    <property type="match status" value="1"/>
</dbReference>
<dbReference type="EMBL" id="BMAC01000282">
    <property type="protein sequence ID" value="GFP92578.1"/>
    <property type="molecule type" value="Genomic_DNA"/>
</dbReference>
<dbReference type="GO" id="GO:0009451">
    <property type="term" value="P:RNA modification"/>
    <property type="evidence" value="ECO:0007669"/>
    <property type="project" value="InterPro"/>
</dbReference>
<comment type="caution">
    <text evidence="3">The sequence shown here is derived from an EMBL/GenBank/DDBJ whole genome shotgun (WGS) entry which is preliminary data.</text>
</comment>
<dbReference type="GO" id="GO:0003723">
    <property type="term" value="F:RNA binding"/>
    <property type="evidence" value="ECO:0007669"/>
    <property type="project" value="InterPro"/>
</dbReference>
<dbReference type="InterPro" id="IPR011990">
    <property type="entry name" value="TPR-like_helical_dom_sf"/>
</dbReference>
<evidence type="ECO:0000313" key="3">
    <source>
        <dbReference type="EMBL" id="GFP92578.1"/>
    </source>
</evidence>
<dbReference type="Proteomes" id="UP000653305">
    <property type="component" value="Unassembled WGS sequence"/>
</dbReference>
<dbReference type="PANTHER" id="PTHR47926">
    <property type="entry name" value="PENTATRICOPEPTIDE REPEAT-CONTAINING PROTEIN"/>
    <property type="match status" value="1"/>
</dbReference>
<evidence type="ECO:0000256" key="1">
    <source>
        <dbReference type="ARBA" id="ARBA00022737"/>
    </source>
</evidence>
<dbReference type="NCBIfam" id="TIGR00756">
    <property type="entry name" value="PPR"/>
    <property type="match status" value="3"/>
</dbReference>
<dbReference type="Pfam" id="PF13041">
    <property type="entry name" value="PPR_2"/>
    <property type="match status" value="1"/>
</dbReference>
<dbReference type="PROSITE" id="PS51375">
    <property type="entry name" value="PPR"/>
    <property type="match status" value="2"/>
</dbReference>
<dbReference type="OrthoDB" id="185373at2759"/>
<organism evidence="3 4">
    <name type="scientific">Phtheirospermum japonicum</name>
    <dbReference type="NCBI Taxonomy" id="374723"/>
    <lineage>
        <taxon>Eukaryota</taxon>
        <taxon>Viridiplantae</taxon>
        <taxon>Streptophyta</taxon>
        <taxon>Embryophyta</taxon>
        <taxon>Tracheophyta</taxon>
        <taxon>Spermatophyta</taxon>
        <taxon>Magnoliopsida</taxon>
        <taxon>eudicotyledons</taxon>
        <taxon>Gunneridae</taxon>
        <taxon>Pentapetalae</taxon>
        <taxon>asterids</taxon>
        <taxon>lamiids</taxon>
        <taxon>Lamiales</taxon>
        <taxon>Orobanchaceae</taxon>
        <taxon>Orobanchaceae incertae sedis</taxon>
        <taxon>Phtheirospermum</taxon>
    </lineage>
</organism>
<dbReference type="InterPro" id="IPR002885">
    <property type="entry name" value="PPR_rpt"/>
</dbReference>
<gene>
    <name evidence="3" type="ORF">PHJA_001402000</name>
</gene>
<accession>A0A830C625</accession>
<evidence type="ECO:0000313" key="4">
    <source>
        <dbReference type="Proteomes" id="UP000653305"/>
    </source>
</evidence>
<protein>
    <submittedName>
        <fullName evidence="3">Putative pentatricopeptide repeat-containing protein at5g37570</fullName>
    </submittedName>
</protein>
<reference evidence="3" key="1">
    <citation type="submission" date="2020-07" db="EMBL/GenBank/DDBJ databases">
        <title>Ethylene signaling mediates host invasion by parasitic plants.</title>
        <authorList>
            <person name="Yoshida S."/>
        </authorList>
    </citation>
    <scope>NUCLEOTIDE SEQUENCE</scope>
    <source>
        <strain evidence="3">Okayama</strain>
    </source>
</reference>
<proteinExistence type="predicted"/>
<dbReference type="AlphaFoldDB" id="A0A830C625"/>
<name>A0A830C625_9LAMI</name>
<keyword evidence="4" id="KW-1185">Reference proteome</keyword>
<sequence length="194" mass="21755">MQALNLKPDEYVMVDLMSACSQLGSLELAKWIKSYMSDGSFDLTRAHVASALVDMNTKCGNMERVAIIFEKMPQRNLISFCSMMQGLCIHGRGAQAVLMFDRMIEERLRPDDVAFTIILAACSHAGLADDGCHFFDLMTREYFISPSADYYACMVNLLGKAGKLEAAFELIRLMLKRTLVLGVLFLRRVGYTVI</sequence>
<dbReference type="PANTHER" id="PTHR47926:SF467">
    <property type="entry name" value="REPEAT-CONTAINING PROTEIN, PUTATIVE-RELATED"/>
    <property type="match status" value="1"/>
</dbReference>
<feature type="repeat" description="PPR" evidence="2">
    <location>
        <begin position="147"/>
        <end position="181"/>
    </location>
</feature>
<keyword evidence="1" id="KW-0677">Repeat</keyword>